<sequence>MKDAPAKGIRRVLLRMNPRGHTYRRKVSELLEKVTEYHDVSMISAIHLASKSCAHPIDPLETQHQSQRLSPLDTIDHSGLYLQHLYLEMELKAGLIVGAVPHSLMTSEVGPIPVIPKLLEKMALLLFRRKIRRSTYPSYPKRNEPIRILENVSSHSSFPGSSTKWAQGDYALQHRLPVFDSFWAGGSIKFSALLTGAIMLEDGVIALGKNGFGIRGNSRAIGCWDISGRRLGSRTVYLFGLTRISMMGWLQDVDGGVLGDMLNYTTLFLVPLLLCET</sequence>
<gene>
    <name evidence="1" type="ORF">D9757_012976</name>
</gene>
<organism evidence="1 2">
    <name type="scientific">Collybiopsis confluens</name>
    <dbReference type="NCBI Taxonomy" id="2823264"/>
    <lineage>
        <taxon>Eukaryota</taxon>
        <taxon>Fungi</taxon>
        <taxon>Dikarya</taxon>
        <taxon>Basidiomycota</taxon>
        <taxon>Agaricomycotina</taxon>
        <taxon>Agaricomycetes</taxon>
        <taxon>Agaricomycetidae</taxon>
        <taxon>Agaricales</taxon>
        <taxon>Marasmiineae</taxon>
        <taxon>Omphalotaceae</taxon>
        <taxon>Collybiopsis</taxon>
    </lineage>
</organism>
<name>A0A8H5GIS5_9AGAR</name>
<evidence type="ECO:0000313" key="2">
    <source>
        <dbReference type="Proteomes" id="UP000518752"/>
    </source>
</evidence>
<dbReference type="EMBL" id="JAACJN010000169">
    <property type="protein sequence ID" value="KAF5365500.1"/>
    <property type="molecule type" value="Genomic_DNA"/>
</dbReference>
<reference evidence="1 2" key="1">
    <citation type="journal article" date="2020" name="ISME J.">
        <title>Uncovering the hidden diversity of litter-decomposition mechanisms in mushroom-forming fungi.</title>
        <authorList>
            <person name="Floudas D."/>
            <person name="Bentzer J."/>
            <person name="Ahren D."/>
            <person name="Johansson T."/>
            <person name="Persson P."/>
            <person name="Tunlid A."/>
        </authorList>
    </citation>
    <scope>NUCLEOTIDE SEQUENCE [LARGE SCALE GENOMIC DNA]</scope>
    <source>
        <strain evidence="1 2">CBS 406.79</strain>
    </source>
</reference>
<evidence type="ECO:0000313" key="1">
    <source>
        <dbReference type="EMBL" id="KAF5365500.1"/>
    </source>
</evidence>
<keyword evidence="2" id="KW-1185">Reference proteome</keyword>
<dbReference type="Proteomes" id="UP000518752">
    <property type="component" value="Unassembled WGS sequence"/>
</dbReference>
<accession>A0A8H5GIS5</accession>
<dbReference type="AlphaFoldDB" id="A0A8H5GIS5"/>
<proteinExistence type="predicted"/>
<protein>
    <submittedName>
        <fullName evidence="1">Uncharacterized protein</fullName>
    </submittedName>
</protein>
<comment type="caution">
    <text evidence="1">The sequence shown here is derived from an EMBL/GenBank/DDBJ whole genome shotgun (WGS) entry which is preliminary data.</text>
</comment>
<dbReference type="OrthoDB" id="1077582at2759"/>